<gene>
    <name evidence="2" type="ORF">SCF082_LOCUS50783</name>
</gene>
<name>A0ABP0SA91_9DINO</name>
<sequence>MTLDDVSPLQIKLKDWIVKAYSLRHGCETEKFPWPVDNGGSLLEICRRCWDSGSLIKDSLALLQKMGIMSDSTTVHDFEDKFMKSKEFPPKEGHVLSTSILQWNLDDDSFWRTPSMATVYDIAKSIALTSWREGEFLSLRLPDMNVDDVKSEFAFFLFDDGGMKALAAALVWTGCVYVVGQESAESLRHPRFVQLVKGLLGLPTLFKKQADDVVSGTIQRIIKQNIDAKKLPVSSFEWAGILSRLGEEANVADCVKMYNNTPGDRSGSGTLMIDTKKAHCIKNWMTKCSKEATSVILESLQDSPFQMGPFGETFAMMGQVFLGSTCENSNIDGGAMSPLAHEDSISVNWDLELNSTAQALLFRRVKIAFDRATAIVDDVRDKKKYRMKPEDIVTLRHLCAFYMQVREFCSTRLSDFADFDAKFTSGNAVDDQFNEIMQMRSKQFGISMLPRSQLEAASQLKRQEETATLEVEQQRLELRQAKWKYFVAALSRDQKQLSLIAAAPDKIEKLRHRKDMQWRLEQAKIGEKVVIAYSDRFVRCRQVKQVEHIHEIVHEYRAFVAEAAGVKMTDLCMVTFADLNVPLSNSREKMTELMTAIAAINDIAPMRNAAIESNTFATSAELALAGRPLTDEKVYIPLSKDLLLPESLDSDHDLRTAERTRPSQEAITAQKGLDKSTFGSFSCDKLYYLSVSWIARDNIGHSRLQRDILAAWMAKKLNYGTDFCEQPTALSSAEISSIPGGEATLKGFDSLKWEVLERNGSRMQIRQDEHRYWSAQTGDVGESYASLKANHEQLLDTMPGVGGPAGNAGEQGSEAGQTQDKREGDPDPAPDSVTMESLDALKSAQEVEIQVNSEVSGVQLLLTKSQQVWLLSNDKDRVLGKFTQLGGFGSGSYTKAVECGEGVAYKLPLKDRTPVQIDETSLRGNAPTGSVSTMTLYKLMVLTEKEKGVTSHKISYLNVSRSEEVEAGCDSFNVDMKEDMKFKLLPVEADKVNCKSFFGKCAQSTETSKYITRIFRYRFERVGLSLKVQKPYIVSSCSISLQKGKPFKIADPSS</sequence>
<protein>
    <submittedName>
        <fullName evidence="2">Uncharacterized protein</fullName>
    </submittedName>
</protein>
<evidence type="ECO:0000313" key="2">
    <source>
        <dbReference type="EMBL" id="CAK9109286.1"/>
    </source>
</evidence>
<dbReference type="EMBL" id="CAXAMM010043262">
    <property type="protein sequence ID" value="CAK9109286.1"/>
    <property type="molecule type" value="Genomic_DNA"/>
</dbReference>
<organism evidence="2 3">
    <name type="scientific">Durusdinium trenchii</name>
    <dbReference type="NCBI Taxonomy" id="1381693"/>
    <lineage>
        <taxon>Eukaryota</taxon>
        <taxon>Sar</taxon>
        <taxon>Alveolata</taxon>
        <taxon>Dinophyceae</taxon>
        <taxon>Suessiales</taxon>
        <taxon>Symbiodiniaceae</taxon>
        <taxon>Durusdinium</taxon>
    </lineage>
</organism>
<comment type="caution">
    <text evidence="2">The sequence shown here is derived from an EMBL/GenBank/DDBJ whole genome shotgun (WGS) entry which is preliminary data.</text>
</comment>
<reference evidence="2 3" key="1">
    <citation type="submission" date="2024-02" db="EMBL/GenBank/DDBJ databases">
        <authorList>
            <person name="Chen Y."/>
            <person name="Shah S."/>
            <person name="Dougan E. K."/>
            <person name="Thang M."/>
            <person name="Chan C."/>
        </authorList>
    </citation>
    <scope>NUCLEOTIDE SEQUENCE [LARGE SCALE GENOMIC DNA]</scope>
</reference>
<accession>A0ABP0SA91</accession>
<evidence type="ECO:0000313" key="3">
    <source>
        <dbReference type="Proteomes" id="UP001642464"/>
    </source>
</evidence>
<dbReference type="Proteomes" id="UP001642464">
    <property type="component" value="Unassembled WGS sequence"/>
</dbReference>
<feature type="region of interest" description="Disordered" evidence="1">
    <location>
        <begin position="797"/>
        <end position="833"/>
    </location>
</feature>
<evidence type="ECO:0000256" key="1">
    <source>
        <dbReference type="SAM" id="MobiDB-lite"/>
    </source>
</evidence>
<proteinExistence type="predicted"/>
<keyword evidence="3" id="KW-1185">Reference proteome</keyword>